<evidence type="ECO:0000313" key="2">
    <source>
        <dbReference type="EMBL" id="KGN99148.1"/>
    </source>
</evidence>
<evidence type="ECO:0000256" key="1">
    <source>
        <dbReference type="SAM" id="SignalP"/>
    </source>
</evidence>
<dbReference type="AlphaFoldDB" id="A0A0A2G784"/>
<dbReference type="Proteomes" id="UP000030134">
    <property type="component" value="Unassembled WGS sequence"/>
</dbReference>
<dbReference type="EMBL" id="JQZW01000002">
    <property type="protein sequence ID" value="KGN99148.1"/>
    <property type="molecule type" value="Genomic_DNA"/>
</dbReference>
<comment type="caution">
    <text evidence="2">The sequence shown here is derived from an EMBL/GenBank/DDBJ whole genome shotgun (WGS) entry which is preliminary data.</text>
</comment>
<dbReference type="OrthoDB" id="5683213at2"/>
<feature type="chain" id="PRO_5001999137" description="Secretion system C-terminal sorting domain-containing protein" evidence="1">
    <location>
        <begin position="24"/>
        <end position="521"/>
    </location>
</feature>
<gene>
    <name evidence="2" type="ORF">HQ36_01430</name>
</gene>
<keyword evidence="1" id="KW-0732">Signal</keyword>
<accession>A0A0A2G784</accession>
<evidence type="ECO:0000313" key="3">
    <source>
        <dbReference type="Proteomes" id="UP000030134"/>
    </source>
</evidence>
<name>A0A0A2G784_9PORP</name>
<reference evidence="2 3" key="1">
    <citation type="submission" date="2014-08" db="EMBL/GenBank/DDBJ databases">
        <title>Porphyromonas gingivicanis strain:COT-022_OH1391 Genome sequencing.</title>
        <authorList>
            <person name="Wallis C."/>
            <person name="Deusch O."/>
            <person name="O'Flynn C."/>
            <person name="Davis I."/>
            <person name="Jospin G."/>
            <person name="Darling A.E."/>
            <person name="Coil D.A."/>
            <person name="Alexiev A."/>
            <person name="Horsfall A."/>
            <person name="Kirkwood N."/>
            <person name="Harris S."/>
            <person name="Eisen J.A."/>
        </authorList>
    </citation>
    <scope>NUCLEOTIDE SEQUENCE [LARGE SCALE GENOMIC DNA]</scope>
    <source>
        <strain evidence="3">COT-022 OH1391</strain>
    </source>
</reference>
<sequence>MKHKFQFWSLSLLLLLTSAVGYAQQAILPAAQMLSSNGPAEITPSREARIESNYSYVDFDVEAPVSQEYYISFWVNPYLDIEGNLPTYHVFVDGRACGLINPTSPDPHSVNISTDKLYLSSGKHQISVRAVVPDIAGVELMKVSNTAPSARLSSSAYSEYLQAVQDIQAGRMSAERYLAQQRSTLPLEQENWPEALPLNQMQRNSGEFYSFVPAPYTFRGTRYFNAGSLVLISSSSTTPHVIYLVSSDVNTPPLMNQGLTWLRYSSQVPGNNQHTALFAITIPKTGTYQVVARTLAENTFGTINVNINQEYFYNDRPISFSYIASSMPYNRRLLSMAKGIRRGYELVDPYLYVLGGGSCPGLIVQYNDDVAQGVDVTAYGIHSRDSFIDATYRMPTCGLLATNCWSYTPLIYCHIITNLEYTPIPFVAPQTDLLSANSVSTPAVRLVQGEGTPRLQLSSEEEIESIEVFNYATQTRVHTSSLSRKGEVELIASEVGLCTPGIYLISLHSATGTTTHKVTLR</sequence>
<proteinExistence type="predicted"/>
<organism evidence="2 3">
    <name type="scientific">Porphyromonas gingivicanis</name>
    <dbReference type="NCBI Taxonomy" id="266762"/>
    <lineage>
        <taxon>Bacteria</taxon>
        <taxon>Pseudomonadati</taxon>
        <taxon>Bacteroidota</taxon>
        <taxon>Bacteroidia</taxon>
        <taxon>Bacteroidales</taxon>
        <taxon>Porphyromonadaceae</taxon>
        <taxon>Porphyromonas</taxon>
    </lineage>
</organism>
<evidence type="ECO:0008006" key="4">
    <source>
        <dbReference type="Google" id="ProtNLM"/>
    </source>
</evidence>
<dbReference type="RefSeq" id="WP_036882807.1">
    <property type="nucleotide sequence ID" value="NZ_JQZW01000002.1"/>
</dbReference>
<protein>
    <recommendedName>
        <fullName evidence="4">Secretion system C-terminal sorting domain-containing protein</fullName>
    </recommendedName>
</protein>
<feature type="signal peptide" evidence="1">
    <location>
        <begin position="1"/>
        <end position="23"/>
    </location>
</feature>
<keyword evidence="3" id="KW-1185">Reference proteome</keyword>